<dbReference type="Proteomes" id="UP000054302">
    <property type="component" value="Unassembled WGS sequence"/>
</dbReference>
<evidence type="ECO:0000313" key="2">
    <source>
        <dbReference type="EMBL" id="KIV95174.1"/>
    </source>
</evidence>
<feature type="compositionally biased region" description="Polar residues" evidence="1">
    <location>
        <begin position="91"/>
        <end position="105"/>
    </location>
</feature>
<keyword evidence="3" id="KW-1185">Reference proteome</keyword>
<feature type="compositionally biased region" description="Basic and acidic residues" evidence="1">
    <location>
        <begin position="239"/>
        <end position="261"/>
    </location>
</feature>
<dbReference type="OrthoDB" id="10293351at2759"/>
<dbReference type="RefSeq" id="XP_016226748.1">
    <property type="nucleotide sequence ID" value="XM_016367230.1"/>
</dbReference>
<dbReference type="AlphaFoldDB" id="A0A0D1ZMH6"/>
<name>A0A0D1ZMH6_EXOME</name>
<gene>
    <name evidence="2" type="ORF">PV10_02855</name>
</gene>
<feature type="region of interest" description="Disordered" evidence="1">
    <location>
        <begin position="91"/>
        <end position="110"/>
    </location>
</feature>
<feature type="region of interest" description="Disordered" evidence="1">
    <location>
        <begin position="149"/>
        <end position="173"/>
    </location>
</feature>
<feature type="compositionally biased region" description="Low complexity" evidence="1">
    <location>
        <begin position="153"/>
        <end position="167"/>
    </location>
</feature>
<accession>A0A0D1ZMH6</accession>
<evidence type="ECO:0000313" key="3">
    <source>
        <dbReference type="Proteomes" id="UP000054302"/>
    </source>
</evidence>
<feature type="compositionally biased region" description="Polar residues" evidence="1">
    <location>
        <begin position="226"/>
        <end position="238"/>
    </location>
</feature>
<dbReference type="GeneID" id="27320700"/>
<protein>
    <submittedName>
        <fullName evidence="2">Uncharacterized protein</fullName>
    </submittedName>
</protein>
<dbReference type="VEuPathDB" id="FungiDB:PV10_02855"/>
<organism evidence="2 3">
    <name type="scientific">Exophiala mesophila</name>
    <name type="common">Black yeast-like fungus</name>
    <dbReference type="NCBI Taxonomy" id="212818"/>
    <lineage>
        <taxon>Eukaryota</taxon>
        <taxon>Fungi</taxon>
        <taxon>Dikarya</taxon>
        <taxon>Ascomycota</taxon>
        <taxon>Pezizomycotina</taxon>
        <taxon>Eurotiomycetes</taxon>
        <taxon>Chaetothyriomycetidae</taxon>
        <taxon>Chaetothyriales</taxon>
        <taxon>Herpotrichiellaceae</taxon>
        <taxon>Exophiala</taxon>
    </lineage>
</organism>
<feature type="region of interest" description="Disordered" evidence="1">
    <location>
        <begin position="1"/>
        <end position="31"/>
    </location>
</feature>
<dbReference type="EMBL" id="KN847521">
    <property type="protein sequence ID" value="KIV95174.1"/>
    <property type="molecule type" value="Genomic_DNA"/>
</dbReference>
<feature type="compositionally biased region" description="Polar residues" evidence="1">
    <location>
        <begin position="11"/>
        <end position="24"/>
    </location>
</feature>
<feature type="region of interest" description="Disordered" evidence="1">
    <location>
        <begin position="64"/>
        <end position="85"/>
    </location>
</feature>
<dbReference type="HOGENOM" id="CLU_561432_0_0_1"/>
<feature type="region of interest" description="Disordered" evidence="1">
    <location>
        <begin position="226"/>
        <end position="261"/>
    </location>
</feature>
<sequence length="486" mass="53787">MRTYTIGPDVGQTSKAGQATTQTSPPRPQSRLAELATRPFTPFNLWDAPRESPVSQPGLEHIVETSSPRPIGHIKPDPSGDDLVSEALSSIGQGQLTRGRQTPATTARPRSMFLTIENTAQGSSRPSPATNAANRNSWAAGDHLIIPQEGDLTNTTSPTKSSDSSGSVRNKRDSAAFRRDVRLDHWLHDGTNPDCMDCHVESLLDKVEQSFDFDWQLRDGTISSDRSRFLNQAQASSDTRSESNYDEHDHHPGFNSPETDKIELSAEERKVRKLTLRKSLRVDTSVAYHAYVPTALPKFQANEFTTTHNSGNLRESQAEQTTVYRPYRPGAVCEPKPDASVSLQTDAINSRRMISFEIFSDDHLTPSDDGESCNSGYKARKMRMTPKHRAVPSLLQTVAPLRQDQASDLFDSVGQTMDEIESGARQQTKGQGRCRLVKRTGRPFGRFSMDQQRDKYPEATTAAASAPSLVKRSWGCSLLPFSRKAT</sequence>
<reference evidence="2 3" key="1">
    <citation type="submission" date="2015-01" db="EMBL/GenBank/DDBJ databases">
        <title>The Genome Sequence of Exophiala mesophila CBS40295.</title>
        <authorList>
            <consortium name="The Broad Institute Genomics Platform"/>
            <person name="Cuomo C."/>
            <person name="de Hoog S."/>
            <person name="Gorbushina A."/>
            <person name="Stielow B."/>
            <person name="Teixiera M."/>
            <person name="Abouelleil A."/>
            <person name="Chapman S.B."/>
            <person name="Priest M."/>
            <person name="Young S.K."/>
            <person name="Wortman J."/>
            <person name="Nusbaum C."/>
            <person name="Birren B."/>
        </authorList>
    </citation>
    <scope>NUCLEOTIDE SEQUENCE [LARGE SCALE GENOMIC DNA]</scope>
    <source>
        <strain evidence="2 3">CBS 40295</strain>
    </source>
</reference>
<proteinExistence type="predicted"/>
<evidence type="ECO:0000256" key="1">
    <source>
        <dbReference type="SAM" id="MobiDB-lite"/>
    </source>
</evidence>